<dbReference type="EMBL" id="BAABEZ010000022">
    <property type="protein sequence ID" value="GAA4453830.1"/>
    <property type="molecule type" value="Genomic_DNA"/>
</dbReference>
<comment type="caution">
    <text evidence="6">The sequence shown here is derived from an EMBL/GenBank/DDBJ whole genome shotgun (WGS) entry which is preliminary data.</text>
</comment>
<dbReference type="Gene3D" id="3.40.50.300">
    <property type="entry name" value="P-loop containing nucleotide triphosphate hydrolases"/>
    <property type="match status" value="1"/>
</dbReference>
<gene>
    <name evidence="6" type="primary">ccmA</name>
    <name evidence="6" type="ORF">GCM10023092_14810</name>
</gene>
<dbReference type="RefSeq" id="WP_344824756.1">
    <property type="nucleotide sequence ID" value="NZ_BAABEZ010000022.1"/>
</dbReference>
<evidence type="ECO:0000256" key="4">
    <source>
        <dbReference type="ARBA" id="ARBA00022840"/>
    </source>
</evidence>
<dbReference type="GO" id="GO:0005524">
    <property type="term" value="F:ATP binding"/>
    <property type="evidence" value="ECO:0007669"/>
    <property type="project" value="UniProtKB-KW"/>
</dbReference>
<keyword evidence="2" id="KW-0813">Transport</keyword>
<evidence type="ECO:0000256" key="2">
    <source>
        <dbReference type="ARBA" id="ARBA00022448"/>
    </source>
</evidence>
<dbReference type="InterPro" id="IPR017871">
    <property type="entry name" value="ABC_transporter-like_CS"/>
</dbReference>
<protein>
    <submittedName>
        <fullName evidence="6">Heme ABC exporter ATP-binding protein CcmA</fullName>
    </submittedName>
</protein>
<comment type="similarity">
    <text evidence="1">Belongs to the ABC transporter superfamily.</text>
</comment>
<dbReference type="InterPro" id="IPR003593">
    <property type="entry name" value="AAA+_ATPase"/>
</dbReference>
<dbReference type="SMART" id="SM00382">
    <property type="entry name" value="AAA"/>
    <property type="match status" value="1"/>
</dbReference>
<dbReference type="SUPFAM" id="SSF52540">
    <property type="entry name" value="P-loop containing nucleoside triphosphate hydrolases"/>
    <property type="match status" value="1"/>
</dbReference>
<keyword evidence="7" id="KW-1185">Reference proteome</keyword>
<dbReference type="PANTHER" id="PTHR43335">
    <property type="entry name" value="ABC TRANSPORTER, ATP-BINDING PROTEIN"/>
    <property type="match status" value="1"/>
</dbReference>
<dbReference type="PROSITE" id="PS00211">
    <property type="entry name" value="ABC_TRANSPORTER_1"/>
    <property type="match status" value="1"/>
</dbReference>
<sequence length="205" mass="22994">MKISVNSLSKKFVHHPVLRDVHLTLQGPGSYALLGVNGSGKSTLLRIIAGIQQASKGTVEYSFDGHRIAPELVFRHVSFCAPGMDIIEEMSLREFLQFHFRFKQPLKGITIDDIIALIGIRQAGDKLIGDFSSGMKQRVKLAQAIFSDTQALFLDEPCTNLDDKGVAQYQNWMQQYGQGRLVVVASNDEREYSFCNERIAVEQFK</sequence>
<dbReference type="InterPro" id="IPR027417">
    <property type="entry name" value="P-loop_NTPase"/>
</dbReference>
<feature type="domain" description="ABC transporter" evidence="5">
    <location>
        <begin position="3"/>
        <end position="203"/>
    </location>
</feature>
<name>A0ABP8MT02_9BACT</name>
<keyword evidence="3" id="KW-0547">Nucleotide-binding</keyword>
<evidence type="ECO:0000256" key="1">
    <source>
        <dbReference type="ARBA" id="ARBA00005417"/>
    </source>
</evidence>
<reference evidence="7" key="1">
    <citation type="journal article" date="2019" name="Int. J. Syst. Evol. Microbiol.">
        <title>The Global Catalogue of Microorganisms (GCM) 10K type strain sequencing project: providing services to taxonomists for standard genome sequencing and annotation.</title>
        <authorList>
            <consortium name="The Broad Institute Genomics Platform"/>
            <consortium name="The Broad Institute Genome Sequencing Center for Infectious Disease"/>
            <person name="Wu L."/>
            <person name="Ma J."/>
        </authorList>
    </citation>
    <scope>NUCLEOTIDE SEQUENCE [LARGE SCALE GENOMIC DNA]</scope>
    <source>
        <strain evidence="7">JCM 31921</strain>
    </source>
</reference>
<dbReference type="Pfam" id="PF00005">
    <property type="entry name" value="ABC_tran"/>
    <property type="match status" value="1"/>
</dbReference>
<evidence type="ECO:0000313" key="6">
    <source>
        <dbReference type="EMBL" id="GAA4453830.1"/>
    </source>
</evidence>
<organism evidence="6 7">
    <name type="scientific">Rurimicrobium arvi</name>
    <dbReference type="NCBI Taxonomy" id="2049916"/>
    <lineage>
        <taxon>Bacteria</taxon>
        <taxon>Pseudomonadati</taxon>
        <taxon>Bacteroidota</taxon>
        <taxon>Chitinophagia</taxon>
        <taxon>Chitinophagales</taxon>
        <taxon>Chitinophagaceae</taxon>
        <taxon>Rurimicrobium</taxon>
    </lineage>
</organism>
<evidence type="ECO:0000313" key="7">
    <source>
        <dbReference type="Proteomes" id="UP001501410"/>
    </source>
</evidence>
<dbReference type="PROSITE" id="PS50893">
    <property type="entry name" value="ABC_TRANSPORTER_2"/>
    <property type="match status" value="1"/>
</dbReference>
<evidence type="ECO:0000256" key="3">
    <source>
        <dbReference type="ARBA" id="ARBA00022741"/>
    </source>
</evidence>
<dbReference type="Proteomes" id="UP001501410">
    <property type="component" value="Unassembled WGS sequence"/>
</dbReference>
<proteinExistence type="inferred from homology"/>
<keyword evidence="4 6" id="KW-0067">ATP-binding</keyword>
<evidence type="ECO:0000259" key="5">
    <source>
        <dbReference type="PROSITE" id="PS50893"/>
    </source>
</evidence>
<dbReference type="InterPro" id="IPR003439">
    <property type="entry name" value="ABC_transporter-like_ATP-bd"/>
</dbReference>
<accession>A0ABP8MT02</accession>